<dbReference type="HOGENOM" id="CLU_1716760_0_0_1"/>
<dbReference type="VEuPathDB" id="FungiDB:HpaG807533"/>
<dbReference type="InParanoid" id="M4BM96"/>
<proteinExistence type="predicted"/>
<reference evidence="2" key="1">
    <citation type="journal article" date="2010" name="Science">
        <title>Signatures of adaptation to obligate biotrophy in the Hyaloperonospora arabidopsidis genome.</title>
        <authorList>
            <person name="Baxter L."/>
            <person name="Tripathy S."/>
            <person name="Ishaque N."/>
            <person name="Boot N."/>
            <person name="Cabral A."/>
            <person name="Kemen E."/>
            <person name="Thines M."/>
            <person name="Ah-Fong A."/>
            <person name="Anderson R."/>
            <person name="Badejoko W."/>
            <person name="Bittner-Eddy P."/>
            <person name="Boore J.L."/>
            <person name="Chibucos M.C."/>
            <person name="Coates M."/>
            <person name="Dehal P."/>
            <person name="Delehaunty K."/>
            <person name="Dong S."/>
            <person name="Downton P."/>
            <person name="Dumas B."/>
            <person name="Fabro G."/>
            <person name="Fronick C."/>
            <person name="Fuerstenberg S.I."/>
            <person name="Fulton L."/>
            <person name="Gaulin E."/>
            <person name="Govers F."/>
            <person name="Hughes L."/>
            <person name="Humphray S."/>
            <person name="Jiang R.H."/>
            <person name="Judelson H."/>
            <person name="Kamoun S."/>
            <person name="Kyung K."/>
            <person name="Meijer H."/>
            <person name="Minx P."/>
            <person name="Morris P."/>
            <person name="Nelson J."/>
            <person name="Phuntumart V."/>
            <person name="Qutob D."/>
            <person name="Rehmany A."/>
            <person name="Rougon-Cardoso A."/>
            <person name="Ryden P."/>
            <person name="Torto-Alalibo T."/>
            <person name="Studholme D."/>
            <person name="Wang Y."/>
            <person name="Win J."/>
            <person name="Wood J."/>
            <person name="Clifton S.W."/>
            <person name="Rogers J."/>
            <person name="Van den Ackerveken G."/>
            <person name="Jones J.D."/>
            <person name="McDowell J.M."/>
            <person name="Beynon J."/>
            <person name="Tyler B.M."/>
        </authorList>
    </citation>
    <scope>NUCLEOTIDE SEQUENCE [LARGE SCALE GENOMIC DNA]</scope>
    <source>
        <strain evidence="2">Emoy2</strain>
    </source>
</reference>
<evidence type="ECO:0000313" key="2">
    <source>
        <dbReference type="Proteomes" id="UP000011713"/>
    </source>
</evidence>
<accession>M4BM96</accession>
<dbReference type="AlphaFoldDB" id="M4BM96"/>
<protein>
    <submittedName>
        <fullName evidence="1">Uncharacterized protein</fullName>
    </submittedName>
</protein>
<evidence type="ECO:0000313" key="1">
    <source>
        <dbReference type="EnsemblProtists" id="HpaP807533"/>
    </source>
</evidence>
<organism evidence="1 2">
    <name type="scientific">Hyaloperonospora arabidopsidis (strain Emoy2)</name>
    <name type="common">Downy mildew agent</name>
    <name type="synonym">Peronospora arabidopsidis</name>
    <dbReference type="NCBI Taxonomy" id="559515"/>
    <lineage>
        <taxon>Eukaryota</taxon>
        <taxon>Sar</taxon>
        <taxon>Stramenopiles</taxon>
        <taxon>Oomycota</taxon>
        <taxon>Peronosporomycetes</taxon>
        <taxon>Peronosporales</taxon>
        <taxon>Peronosporaceae</taxon>
        <taxon>Hyaloperonospora</taxon>
    </lineage>
</organism>
<dbReference type="Proteomes" id="UP000011713">
    <property type="component" value="Unassembled WGS sequence"/>
</dbReference>
<name>M4BM96_HYAAE</name>
<keyword evidence="2" id="KW-1185">Reference proteome</keyword>
<sequence length="153" mass="17824">MPTPGQLELGASSRNLYKLCLSRFDNRSNSTQEGTHRKSIRFTTTWKLCSVFSYLIFYWEEAYRVASVRSPISLIQLPSDLDYRASICFAEFKLIELRVDELELDELKLDELELGELELNDLELDELELNDLELGELELNDLELDELELNDLK</sequence>
<dbReference type="EMBL" id="JH598412">
    <property type="status" value="NOT_ANNOTATED_CDS"/>
    <property type="molecule type" value="Genomic_DNA"/>
</dbReference>
<dbReference type="EnsemblProtists" id="HpaT807533">
    <property type="protein sequence ID" value="HpaP807533"/>
    <property type="gene ID" value="HpaG807533"/>
</dbReference>
<reference evidence="1" key="2">
    <citation type="submission" date="2015-06" db="UniProtKB">
        <authorList>
            <consortium name="EnsemblProtists"/>
        </authorList>
    </citation>
    <scope>IDENTIFICATION</scope>
    <source>
        <strain evidence="1">Emoy2</strain>
    </source>
</reference>